<accession>A0A0A8ZXF1</accession>
<organism evidence="1">
    <name type="scientific">Arundo donax</name>
    <name type="common">Giant reed</name>
    <name type="synonym">Donax arundinaceus</name>
    <dbReference type="NCBI Taxonomy" id="35708"/>
    <lineage>
        <taxon>Eukaryota</taxon>
        <taxon>Viridiplantae</taxon>
        <taxon>Streptophyta</taxon>
        <taxon>Embryophyta</taxon>
        <taxon>Tracheophyta</taxon>
        <taxon>Spermatophyta</taxon>
        <taxon>Magnoliopsida</taxon>
        <taxon>Liliopsida</taxon>
        <taxon>Poales</taxon>
        <taxon>Poaceae</taxon>
        <taxon>PACMAD clade</taxon>
        <taxon>Arundinoideae</taxon>
        <taxon>Arundineae</taxon>
        <taxon>Arundo</taxon>
    </lineage>
</organism>
<sequence length="40" mass="4536">MLSSEDRFRISTLILHYVVAIDSAGFSRCNTLPPAAYEKY</sequence>
<evidence type="ECO:0000313" key="1">
    <source>
        <dbReference type="EMBL" id="JAD42418.1"/>
    </source>
</evidence>
<dbReference type="AlphaFoldDB" id="A0A0A8ZXF1"/>
<proteinExistence type="predicted"/>
<protein>
    <submittedName>
        <fullName evidence="1">Uncharacterized protein</fullName>
    </submittedName>
</protein>
<dbReference type="EMBL" id="GBRH01255477">
    <property type="protein sequence ID" value="JAD42418.1"/>
    <property type="molecule type" value="Transcribed_RNA"/>
</dbReference>
<reference evidence="1" key="2">
    <citation type="journal article" date="2015" name="Data Brief">
        <title>Shoot transcriptome of the giant reed, Arundo donax.</title>
        <authorList>
            <person name="Barrero R.A."/>
            <person name="Guerrero F.D."/>
            <person name="Moolhuijzen P."/>
            <person name="Goolsby J.A."/>
            <person name="Tidwell J."/>
            <person name="Bellgard S.E."/>
            <person name="Bellgard M.I."/>
        </authorList>
    </citation>
    <scope>NUCLEOTIDE SEQUENCE</scope>
    <source>
        <tissue evidence="1">Shoot tissue taken approximately 20 cm above the soil surface</tissue>
    </source>
</reference>
<reference evidence="1" key="1">
    <citation type="submission" date="2014-09" db="EMBL/GenBank/DDBJ databases">
        <authorList>
            <person name="Magalhaes I.L.F."/>
            <person name="Oliveira U."/>
            <person name="Santos F.R."/>
            <person name="Vidigal T.H.D.A."/>
            <person name="Brescovit A.D."/>
            <person name="Santos A.J."/>
        </authorList>
    </citation>
    <scope>NUCLEOTIDE SEQUENCE</scope>
    <source>
        <tissue evidence="1">Shoot tissue taken approximately 20 cm above the soil surface</tissue>
    </source>
</reference>
<name>A0A0A8ZXF1_ARUDO</name>